<gene>
    <name evidence="2" type="ORF">S01H1_71443</name>
</gene>
<sequence length="79" mass="8536">MSIDHSLRSKNALTRHRNVLSRAERVAKLEADGDWQPEKGVFGLPKVAHRKVAVGGKTKKVEAPAAAATTETPETPPKP</sequence>
<reference evidence="2" key="1">
    <citation type="journal article" date="2014" name="Front. Microbiol.">
        <title>High frequency of phylogenetically diverse reductive dehalogenase-homologous genes in deep subseafloor sedimentary metagenomes.</title>
        <authorList>
            <person name="Kawai M."/>
            <person name="Futagami T."/>
            <person name="Toyoda A."/>
            <person name="Takaki Y."/>
            <person name="Nishi S."/>
            <person name="Hori S."/>
            <person name="Arai W."/>
            <person name="Tsubouchi T."/>
            <person name="Morono Y."/>
            <person name="Uchiyama I."/>
            <person name="Ito T."/>
            <person name="Fujiyama A."/>
            <person name="Inagaki F."/>
            <person name="Takami H."/>
        </authorList>
    </citation>
    <scope>NUCLEOTIDE SEQUENCE</scope>
    <source>
        <strain evidence="2">Expedition CK06-06</strain>
    </source>
</reference>
<dbReference type="InterPro" id="IPR026405">
    <property type="entry name" value="Chlam/Ver/Plancto_rRNA"/>
</dbReference>
<evidence type="ECO:0008006" key="3">
    <source>
        <dbReference type="Google" id="ProtNLM"/>
    </source>
</evidence>
<proteinExistence type="predicted"/>
<comment type="caution">
    <text evidence="2">The sequence shown here is derived from an EMBL/GenBank/DDBJ whole genome shotgun (WGS) entry which is preliminary data.</text>
</comment>
<evidence type="ECO:0000256" key="1">
    <source>
        <dbReference type="SAM" id="MobiDB-lite"/>
    </source>
</evidence>
<feature type="compositionally biased region" description="Low complexity" evidence="1">
    <location>
        <begin position="63"/>
        <end position="73"/>
    </location>
</feature>
<protein>
    <recommendedName>
        <fullName evidence="3">Small basic protein</fullName>
    </recommendedName>
</protein>
<evidence type="ECO:0000313" key="2">
    <source>
        <dbReference type="EMBL" id="GAG28546.1"/>
    </source>
</evidence>
<accession>X0XUQ2</accession>
<dbReference type="NCBIfam" id="TIGR04137">
    <property type="entry name" value="Chlam_Ver_rRNA"/>
    <property type="match status" value="1"/>
</dbReference>
<dbReference type="EMBL" id="BARS01047575">
    <property type="protein sequence ID" value="GAG28546.1"/>
    <property type="molecule type" value="Genomic_DNA"/>
</dbReference>
<feature type="region of interest" description="Disordered" evidence="1">
    <location>
        <begin position="54"/>
        <end position="79"/>
    </location>
</feature>
<dbReference type="AlphaFoldDB" id="X0XUQ2"/>
<name>X0XUQ2_9ZZZZ</name>
<organism evidence="2">
    <name type="scientific">marine sediment metagenome</name>
    <dbReference type="NCBI Taxonomy" id="412755"/>
    <lineage>
        <taxon>unclassified sequences</taxon>
        <taxon>metagenomes</taxon>
        <taxon>ecological metagenomes</taxon>
    </lineage>
</organism>